<dbReference type="RefSeq" id="WP_092046553.1">
    <property type="nucleotide sequence ID" value="NZ_FOTK01000062.1"/>
</dbReference>
<evidence type="ECO:0000256" key="1">
    <source>
        <dbReference type="ARBA" id="ARBA00038310"/>
    </source>
</evidence>
<dbReference type="InterPro" id="IPR032466">
    <property type="entry name" value="Metal_Hydrolase"/>
</dbReference>
<proteinExistence type="inferred from homology"/>
<evidence type="ECO:0000259" key="2">
    <source>
        <dbReference type="Pfam" id="PF04909"/>
    </source>
</evidence>
<keyword evidence="3" id="KW-0378">Hydrolase</keyword>
<dbReference type="SUPFAM" id="SSF51556">
    <property type="entry name" value="Metallo-dependent hydrolases"/>
    <property type="match status" value="1"/>
</dbReference>
<dbReference type="PANTHER" id="PTHR43569:SF1">
    <property type="entry name" value="BLL3371 PROTEIN"/>
    <property type="match status" value="1"/>
</dbReference>
<feature type="domain" description="Amidohydrolase-related" evidence="2">
    <location>
        <begin position="29"/>
        <end position="338"/>
    </location>
</feature>
<dbReference type="EMBL" id="FOTK01000062">
    <property type="protein sequence ID" value="SFM83122.1"/>
    <property type="molecule type" value="Genomic_DNA"/>
</dbReference>
<accession>A0A1I4U282</accession>
<comment type="similarity">
    <text evidence="1">Belongs to the metallo-dependent hydrolases superfamily.</text>
</comment>
<dbReference type="OrthoDB" id="9787654at2"/>
<evidence type="ECO:0000313" key="4">
    <source>
        <dbReference type="Proteomes" id="UP000199048"/>
    </source>
</evidence>
<dbReference type="GO" id="GO:0016787">
    <property type="term" value="F:hydrolase activity"/>
    <property type="evidence" value="ECO:0007669"/>
    <property type="project" value="UniProtKB-KW"/>
</dbReference>
<dbReference type="InterPro" id="IPR006680">
    <property type="entry name" value="Amidohydro-rel"/>
</dbReference>
<keyword evidence="4" id="KW-1185">Reference proteome</keyword>
<name>A0A1I4U282_9HYPH</name>
<dbReference type="Proteomes" id="UP000199048">
    <property type="component" value="Unassembled WGS sequence"/>
</dbReference>
<sequence>MSGPNYLPVRPDWLAAGREEPLRPELPIIDAHHHLWDRPGWRYLFEEYLADIRDSGHAVQATIYMQAQAMYRADGPAAFRVVGETEFANGVAAMAASGLYGPTRVCAGIIGHVDLRAGAAVADVLEDHIRAGGDRFRGVRHLTTWDADASLMNPLSAGPPGLLADGAFRAGFACLAPRNLGYDAWLFHPQLGELTDLARAFPATTIILNHCGGVLGIGAYAGRRDVVFANWAKAIRTLAECPNVVVKLGGLGMRINGFGFEAGAVPPSSEDLAQTWRPYIETCIDAFGPARCMFESNFPVDKGSYGYGTVWNAFKRLTIHAGEEEVATLFSGTAARIYAVATNS</sequence>
<organism evidence="3 4">
    <name type="scientific">Methylobacterium pseudosasicola</name>
    <dbReference type="NCBI Taxonomy" id="582667"/>
    <lineage>
        <taxon>Bacteria</taxon>
        <taxon>Pseudomonadati</taxon>
        <taxon>Pseudomonadota</taxon>
        <taxon>Alphaproteobacteria</taxon>
        <taxon>Hyphomicrobiales</taxon>
        <taxon>Methylobacteriaceae</taxon>
        <taxon>Methylobacterium</taxon>
    </lineage>
</organism>
<evidence type="ECO:0000313" key="3">
    <source>
        <dbReference type="EMBL" id="SFM83122.1"/>
    </source>
</evidence>
<reference evidence="4" key="1">
    <citation type="submission" date="2016-10" db="EMBL/GenBank/DDBJ databases">
        <authorList>
            <person name="Varghese N."/>
            <person name="Submissions S."/>
        </authorList>
    </citation>
    <scope>NUCLEOTIDE SEQUENCE [LARGE SCALE GENOMIC DNA]</scope>
    <source>
        <strain evidence="4">BL36</strain>
    </source>
</reference>
<protein>
    <submittedName>
        <fullName evidence="3">Predicted metal-dependent hydrolase, TIM-barrel fold</fullName>
    </submittedName>
</protein>
<dbReference type="Pfam" id="PF04909">
    <property type="entry name" value="Amidohydro_2"/>
    <property type="match status" value="1"/>
</dbReference>
<gene>
    <name evidence="3" type="ORF">SAMN05192568_10625</name>
</gene>
<dbReference type="Gene3D" id="3.20.20.140">
    <property type="entry name" value="Metal-dependent hydrolases"/>
    <property type="match status" value="1"/>
</dbReference>
<dbReference type="STRING" id="582667.SAMN05192568_10625"/>
<dbReference type="InterPro" id="IPR052350">
    <property type="entry name" value="Metallo-dep_Lactonases"/>
</dbReference>
<dbReference type="PANTHER" id="PTHR43569">
    <property type="entry name" value="AMIDOHYDROLASE"/>
    <property type="match status" value="1"/>
</dbReference>
<dbReference type="AlphaFoldDB" id="A0A1I4U282"/>